<evidence type="ECO:0000313" key="6">
    <source>
        <dbReference type="EMBL" id="VDD22784.1"/>
    </source>
</evidence>
<evidence type="ECO:0000256" key="2">
    <source>
        <dbReference type="ARBA" id="ARBA00022692"/>
    </source>
</evidence>
<protein>
    <submittedName>
        <fullName evidence="6">Uncharacterized protein</fullName>
    </submittedName>
</protein>
<dbReference type="SUPFAM" id="SSF52058">
    <property type="entry name" value="L domain-like"/>
    <property type="match status" value="1"/>
</dbReference>
<dbReference type="Gene3D" id="3.80.10.10">
    <property type="entry name" value="Ribonuclease Inhibitor"/>
    <property type="match status" value="1"/>
</dbReference>
<dbReference type="GO" id="GO:0033612">
    <property type="term" value="F:receptor serine/threonine kinase binding"/>
    <property type="evidence" value="ECO:0007669"/>
    <property type="project" value="TreeGrafter"/>
</dbReference>
<sequence>QVPASIGNLNDLQIISLSQNTLTGRPIEFVNTSSSPTLEILSLASNIFIGLVPESISKFLNLGDISLCENNFSGPIPRSISKLVNLHDLNLGDNNLEGQYQLAYGLTTVTLSKNFFSSFENQTLIEALDLNSNSFQGPLPHWICNTKGLRFLDLSNNLFNGFIPPCLKNSIVSLNDLILRNNSFSGPLPT</sequence>
<proteinExistence type="predicted"/>
<evidence type="ECO:0000256" key="3">
    <source>
        <dbReference type="ARBA" id="ARBA00022737"/>
    </source>
</evidence>
<dbReference type="PANTHER" id="PTHR48056">
    <property type="entry name" value="LRR RECEPTOR-LIKE SERINE/THREONINE-PROTEIN KINASE-RELATED"/>
    <property type="match status" value="1"/>
</dbReference>
<keyword evidence="2" id="KW-0812">Transmembrane</keyword>
<keyword evidence="1" id="KW-0433">Leucine-rich repeat</keyword>
<gene>
    <name evidence="6" type="ORF">BOLC2T08951H</name>
</gene>
<dbReference type="InterPro" id="IPR050647">
    <property type="entry name" value="Plant_LRR-RLKs"/>
</dbReference>
<dbReference type="PANTHER" id="PTHR48056:SF57">
    <property type="entry name" value="LEUCINE-RICH REPEAT-CONTAINING N-TERMINAL PLANT-TYPE DOMAIN-CONTAINING PROTEIN"/>
    <property type="match status" value="1"/>
</dbReference>
<name>A0A3P6DF12_BRAOL</name>
<dbReference type="EMBL" id="LR031874">
    <property type="protein sequence ID" value="VDD22784.1"/>
    <property type="molecule type" value="Genomic_DNA"/>
</dbReference>
<evidence type="ECO:0000256" key="4">
    <source>
        <dbReference type="ARBA" id="ARBA00022989"/>
    </source>
</evidence>
<reference evidence="6" key="1">
    <citation type="submission" date="2018-11" db="EMBL/GenBank/DDBJ databases">
        <authorList>
            <consortium name="Genoscope - CEA"/>
            <person name="William W."/>
        </authorList>
    </citation>
    <scope>NUCLEOTIDE SEQUENCE</scope>
</reference>
<keyword evidence="5" id="KW-0325">Glycoprotein</keyword>
<organism evidence="6">
    <name type="scientific">Brassica oleracea</name>
    <name type="common">Wild cabbage</name>
    <dbReference type="NCBI Taxonomy" id="3712"/>
    <lineage>
        <taxon>Eukaryota</taxon>
        <taxon>Viridiplantae</taxon>
        <taxon>Streptophyta</taxon>
        <taxon>Embryophyta</taxon>
        <taxon>Tracheophyta</taxon>
        <taxon>Spermatophyta</taxon>
        <taxon>Magnoliopsida</taxon>
        <taxon>eudicotyledons</taxon>
        <taxon>Gunneridae</taxon>
        <taxon>Pentapetalae</taxon>
        <taxon>rosids</taxon>
        <taxon>malvids</taxon>
        <taxon>Brassicales</taxon>
        <taxon>Brassicaceae</taxon>
        <taxon>Brassiceae</taxon>
        <taxon>Brassica</taxon>
    </lineage>
</organism>
<feature type="non-terminal residue" evidence="6">
    <location>
        <position position="1"/>
    </location>
</feature>
<keyword evidence="4" id="KW-1133">Transmembrane helix</keyword>
<evidence type="ECO:0000256" key="1">
    <source>
        <dbReference type="ARBA" id="ARBA00022614"/>
    </source>
</evidence>
<keyword evidence="3" id="KW-0677">Repeat</keyword>
<dbReference type="AlphaFoldDB" id="A0A3P6DF12"/>
<keyword evidence="4" id="KW-0472">Membrane</keyword>
<dbReference type="InterPro" id="IPR001611">
    <property type="entry name" value="Leu-rich_rpt"/>
</dbReference>
<evidence type="ECO:0000256" key="5">
    <source>
        <dbReference type="ARBA" id="ARBA00023180"/>
    </source>
</evidence>
<accession>A0A3P6DF12</accession>
<dbReference type="InterPro" id="IPR032675">
    <property type="entry name" value="LRR_dom_sf"/>
</dbReference>
<dbReference type="Pfam" id="PF00560">
    <property type="entry name" value="LRR_1"/>
    <property type="match status" value="4"/>
</dbReference>